<reference evidence="1 2" key="1">
    <citation type="journal article" date="2017" name="Genome Biol. Evol.">
        <title>Phytophthora megakarya and P. palmivora, closely related causal agents of cacao black pod rot, underwent increases in genome sizes and gene numbers by different mechanisms.</title>
        <authorList>
            <person name="Ali S.S."/>
            <person name="Shao J."/>
            <person name="Lary D.J."/>
            <person name="Kronmiller B."/>
            <person name="Shen D."/>
            <person name="Strem M.D."/>
            <person name="Amoako-Attah I."/>
            <person name="Akrofi A.Y."/>
            <person name="Begoude B.A."/>
            <person name="Ten Hoopen G.M."/>
            <person name="Coulibaly K."/>
            <person name="Kebe B.I."/>
            <person name="Melnick R.L."/>
            <person name="Guiltinan M.J."/>
            <person name="Tyler B.M."/>
            <person name="Meinhardt L.W."/>
            <person name="Bailey B.A."/>
        </authorList>
    </citation>
    <scope>NUCLEOTIDE SEQUENCE [LARGE SCALE GENOMIC DNA]</scope>
    <source>
        <strain evidence="2">sbr112.9</strain>
    </source>
</reference>
<sequence length="87" mass="10121">MNLTIITYNLRGFAKKSRRHWMNGWRRTTTKSAGLGILISPEFSARVKPWQQSSWISRVMVVKLDDWLIVNLYAPAQIKTKINSSRT</sequence>
<comment type="caution">
    <text evidence="1">The sequence shown here is derived from an EMBL/GenBank/DDBJ whole genome shotgun (WGS) entry which is preliminary data.</text>
</comment>
<proteinExistence type="predicted"/>
<evidence type="ECO:0000313" key="2">
    <source>
        <dbReference type="Proteomes" id="UP000237271"/>
    </source>
</evidence>
<dbReference type="AlphaFoldDB" id="A0A2P4XGM5"/>
<dbReference type="Proteomes" id="UP000237271">
    <property type="component" value="Unassembled WGS sequence"/>
</dbReference>
<protein>
    <submittedName>
        <fullName evidence="1">Uncharacterized protein</fullName>
    </submittedName>
</protein>
<evidence type="ECO:0000313" key="1">
    <source>
        <dbReference type="EMBL" id="POM64702.1"/>
    </source>
</evidence>
<name>A0A2P4XGM5_9STRA</name>
<gene>
    <name evidence="1" type="ORF">PHPALM_19740</name>
</gene>
<organism evidence="1 2">
    <name type="scientific">Phytophthora palmivora</name>
    <dbReference type="NCBI Taxonomy" id="4796"/>
    <lineage>
        <taxon>Eukaryota</taxon>
        <taxon>Sar</taxon>
        <taxon>Stramenopiles</taxon>
        <taxon>Oomycota</taxon>
        <taxon>Peronosporomycetes</taxon>
        <taxon>Peronosporales</taxon>
        <taxon>Peronosporaceae</taxon>
        <taxon>Phytophthora</taxon>
    </lineage>
</organism>
<dbReference type="EMBL" id="NCKW01011061">
    <property type="protein sequence ID" value="POM64702.1"/>
    <property type="molecule type" value="Genomic_DNA"/>
</dbReference>
<accession>A0A2P4XGM5</accession>
<keyword evidence="2" id="KW-1185">Reference proteome</keyword>